<comment type="caution">
    <text evidence="1">The sequence shown here is derived from an EMBL/GenBank/DDBJ whole genome shotgun (WGS) entry which is preliminary data.</text>
</comment>
<keyword evidence="2" id="KW-1185">Reference proteome</keyword>
<proteinExistence type="predicted"/>
<gene>
    <name evidence="1" type="ORF">D5086_031377</name>
</gene>
<dbReference type="EMBL" id="RCHU02000018">
    <property type="protein sequence ID" value="KAL3565962.1"/>
    <property type="molecule type" value="Genomic_DNA"/>
</dbReference>
<dbReference type="Proteomes" id="UP000309997">
    <property type="component" value="Unassembled WGS sequence"/>
</dbReference>
<evidence type="ECO:0000313" key="1">
    <source>
        <dbReference type="EMBL" id="KAL3565962.1"/>
    </source>
</evidence>
<reference evidence="1 2" key="1">
    <citation type="journal article" date="2024" name="Plant Biotechnol. J.">
        <title>Genome and CRISPR/Cas9 system of a widespread forest tree (Populus alba) in the world.</title>
        <authorList>
            <person name="Liu Y.J."/>
            <person name="Jiang P.F."/>
            <person name="Han X.M."/>
            <person name="Li X.Y."/>
            <person name="Wang H.M."/>
            <person name="Wang Y.J."/>
            <person name="Wang X.X."/>
            <person name="Zeng Q.Y."/>
        </authorList>
    </citation>
    <scope>NUCLEOTIDE SEQUENCE [LARGE SCALE GENOMIC DNA]</scope>
    <source>
        <strain evidence="2">cv. PAL-ZL1</strain>
    </source>
</reference>
<accession>A0ACC4AIF8</accession>
<protein>
    <submittedName>
        <fullName evidence="1">Uncharacterized protein</fullName>
    </submittedName>
</protein>
<organism evidence="1 2">
    <name type="scientific">Populus alba</name>
    <name type="common">White poplar</name>
    <dbReference type="NCBI Taxonomy" id="43335"/>
    <lineage>
        <taxon>Eukaryota</taxon>
        <taxon>Viridiplantae</taxon>
        <taxon>Streptophyta</taxon>
        <taxon>Embryophyta</taxon>
        <taxon>Tracheophyta</taxon>
        <taxon>Spermatophyta</taxon>
        <taxon>Magnoliopsida</taxon>
        <taxon>eudicotyledons</taxon>
        <taxon>Gunneridae</taxon>
        <taxon>Pentapetalae</taxon>
        <taxon>rosids</taxon>
        <taxon>fabids</taxon>
        <taxon>Malpighiales</taxon>
        <taxon>Salicaceae</taxon>
        <taxon>Saliceae</taxon>
        <taxon>Populus</taxon>
    </lineage>
</organism>
<name>A0ACC4AIF8_POPAL</name>
<evidence type="ECO:0000313" key="2">
    <source>
        <dbReference type="Proteomes" id="UP000309997"/>
    </source>
</evidence>
<sequence length="125" mass="13650">MCGCFDYGREGVAVWWGLVGKHESEEVKSLLVLSEIEYKIPVLTHTHELIVNSGVIKNPDGIILARVLTGCKAFGWTSFAAAATSAIVSKPGKRLESLVPKENSKAGSAYLQQLHLQMLTCGRRH</sequence>